<dbReference type="GO" id="GO:0005516">
    <property type="term" value="F:calmodulin binding"/>
    <property type="evidence" value="ECO:0007669"/>
    <property type="project" value="UniProtKB-KW"/>
</dbReference>
<dbReference type="GO" id="GO:0005964">
    <property type="term" value="C:phosphorylase kinase complex"/>
    <property type="evidence" value="ECO:0007669"/>
    <property type="project" value="TreeGrafter"/>
</dbReference>
<keyword evidence="2" id="KW-0321">Glycogen metabolism</keyword>
<evidence type="ECO:0000313" key="5">
    <source>
        <dbReference type="EMBL" id="CAD7235879.1"/>
    </source>
</evidence>
<feature type="domain" description="Phosphorylase b kinase regulatory subunit alpha/beta C-terminal" evidence="4">
    <location>
        <begin position="182"/>
        <end position="276"/>
    </location>
</feature>
<dbReference type="InterPro" id="IPR011613">
    <property type="entry name" value="GH15-like"/>
</dbReference>
<dbReference type="GO" id="GO:0005886">
    <property type="term" value="C:plasma membrane"/>
    <property type="evidence" value="ECO:0007669"/>
    <property type="project" value="UniProtKB-SubCell"/>
</dbReference>
<proteinExistence type="inferred from homology"/>
<dbReference type="GO" id="GO:0005977">
    <property type="term" value="P:glycogen metabolic process"/>
    <property type="evidence" value="ECO:0007669"/>
    <property type="project" value="UniProtKB-UniPathway"/>
</dbReference>
<evidence type="ECO:0000259" key="3">
    <source>
        <dbReference type="Pfam" id="PF00723"/>
    </source>
</evidence>
<feature type="domain" description="GH15-like" evidence="3">
    <location>
        <begin position="12"/>
        <end position="89"/>
    </location>
</feature>
<name>A0A7R8WS96_9CRUS</name>
<dbReference type="PANTHER" id="PTHR10749:SF7">
    <property type="entry name" value="PHOSPHORYLASE B KINASE REGULATORY SUBUNIT ALPHA-RELATED"/>
    <property type="match status" value="1"/>
</dbReference>
<gene>
    <name evidence="5" type="ORF">CTOB1V02_LOCUS13694</name>
</gene>
<keyword evidence="2" id="KW-0449">Lipoprotein</keyword>
<comment type="subcellular location">
    <subcellularLocation>
        <location evidence="2">Cell membrane</location>
        <topology evidence="2">Lipid-anchor</topology>
        <orientation evidence="2">Cytoplasmic side</orientation>
    </subcellularLocation>
</comment>
<organism evidence="5">
    <name type="scientific">Cyprideis torosa</name>
    <dbReference type="NCBI Taxonomy" id="163714"/>
    <lineage>
        <taxon>Eukaryota</taxon>
        <taxon>Metazoa</taxon>
        <taxon>Ecdysozoa</taxon>
        <taxon>Arthropoda</taxon>
        <taxon>Crustacea</taxon>
        <taxon>Oligostraca</taxon>
        <taxon>Ostracoda</taxon>
        <taxon>Podocopa</taxon>
        <taxon>Podocopida</taxon>
        <taxon>Cytherocopina</taxon>
        <taxon>Cytheroidea</taxon>
        <taxon>Cytherideidae</taxon>
        <taxon>Cyprideis</taxon>
    </lineage>
</organism>
<dbReference type="Pfam" id="PF00723">
    <property type="entry name" value="Glyco_hydro_15"/>
    <property type="match status" value="1"/>
</dbReference>
<evidence type="ECO:0000256" key="2">
    <source>
        <dbReference type="RuleBase" id="RU364123"/>
    </source>
</evidence>
<evidence type="ECO:0000259" key="4">
    <source>
        <dbReference type="Pfam" id="PF19292"/>
    </source>
</evidence>
<evidence type="ECO:0000256" key="1">
    <source>
        <dbReference type="ARBA" id="ARBA00023277"/>
    </source>
</evidence>
<dbReference type="Pfam" id="PF19292">
    <property type="entry name" value="KPBB_C"/>
    <property type="match status" value="1"/>
</dbReference>
<comment type="function">
    <text evidence="2">Phosphorylase b kinase catalyzes the phosphorylation of serine in certain substrates, including troponin I.</text>
</comment>
<keyword evidence="2" id="KW-1003">Cell membrane</keyword>
<dbReference type="AlphaFoldDB" id="A0A7R8WS96"/>
<protein>
    <recommendedName>
        <fullName evidence="2">Phosphorylase b kinase regulatory subunit</fullName>
    </recommendedName>
</protein>
<dbReference type="OrthoDB" id="5971574at2759"/>
<keyword evidence="2" id="KW-0636">Prenylation</keyword>
<dbReference type="PANTHER" id="PTHR10749">
    <property type="entry name" value="PHOSPHORYLASE B KINASE REGULATORY SUBUNIT"/>
    <property type="match status" value="1"/>
</dbReference>
<accession>A0A7R8WS96</accession>
<comment type="similarity">
    <text evidence="2">Belongs to the phosphorylase b kinase regulatory chain family.</text>
</comment>
<keyword evidence="2" id="KW-0472">Membrane</keyword>
<keyword evidence="1 2" id="KW-0119">Carbohydrate metabolism</keyword>
<keyword evidence="2" id="KW-0112">Calmodulin-binding</keyword>
<sequence>MLGKRVEDLAKSVTDLLVRQKQVTVGMPPSNERTITAPLPHHELRQLIHTAYGDDESSAMLTQELLLYLGMFIRTDPQLFTEVLRLRVVLIIQVMAQELARGLGIPAEDGSDKLLDLSPYDMKSLLFHIMSGKEFSVGSRKGKAGNISIASRLGKVSKKSDVDRLFAGDSSTTGEGGDTGEEIGRQQQGQWLRRRRLDGALNRVPTGFYSNMWSLLGKCQGLSIEGRVLPPTLTREMTAGELKFALHVETVLNTIPQPEYRQLMVEAMMVLMILVDYKVRGWSITR</sequence>
<dbReference type="InterPro" id="IPR008734">
    <property type="entry name" value="PHK_A/B_su"/>
</dbReference>
<dbReference type="InterPro" id="IPR045583">
    <property type="entry name" value="KPBA/B_C"/>
</dbReference>
<reference evidence="5" key="1">
    <citation type="submission" date="2020-11" db="EMBL/GenBank/DDBJ databases">
        <authorList>
            <person name="Tran Van P."/>
        </authorList>
    </citation>
    <scope>NUCLEOTIDE SEQUENCE</scope>
</reference>
<dbReference type="UniPathway" id="UPA00163"/>
<comment type="pathway">
    <text evidence="2">Glycan biosynthesis; glycogen metabolism.</text>
</comment>
<dbReference type="EMBL" id="OB675187">
    <property type="protein sequence ID" value="CAD7235879.1"/>
    <property type="molecule type" value="Genomic_DNA"/>
</dbReference>